<accession>A0ABQ5QRR6</accession>
<keyword evidence="3" id="KW-1185">Reference proteome</keyword>
<feature type="transmembrane region" description="Helical" evidence="1">
    <location>
        <begin position="68"/>
        <end position="92"/>
    </location>
</feature>
<name>A0ABQ5QRR6_9ACTN</name>
<dbReference type="Proteomes" id="UP001144280">
    <property type="component" value="Unassembled WGS sequence"/>
</dbReference>
<reference evidence="2" key="1">
    <citation type="submission" date="2022-12" db="EMBL/GenBank/DDBJ databases">
        <title>New Phytohabitans aurantiacus sp. RD004123 nov., an actinomycete isolated from soil.</title>
        <authorList>
            <person name="Triningsih D.W."/>
            <person name="Harunari E."/>
            <person name="Igarashi Y."/>
        </authorList>
    </citation>
    <scope>NUCLEOTIDE SEQUENCE</scope>
    <source>
        <strain evidence="2">RD004123</strain>
    </source>
</reference>
<feature type="transmembrane region" description="Helical" evidence="1">
    <location>
        <begin position="104"/>
        <end position="122"/>
    </location>
</feature>
<feature type="transmembrane region" description="Helical" evidence="1">
    <location>
        <begin position="40"/>
        <end position="61"/>
    </location>
</feature>
<dbReference type="RefSeq" id="WP_281894999.1">
    <property type="nucleotide sequence ID" value="NZ_BSDI01000009.1"/>
</dbReference>
<gene>
    <name evidence="2" type="ORF">Pa4123_25630</name>
</gene>
<dbReference type="EMBL" id="BSDI01000009">
    <property type="protein sequence ID" value="GLH97288.1"/>
    <property type="molecule type" value="Genomic_DNA"/>
</dbReference>
<keyword evidence="1" id="KW-0812">Transmembrane</keyword>
<evidence type="ECO:0000256" key="1">
    <source>
        <dbReference type="SAM" id="Phobius"/>
    </source>
</evidence>
<comment type="caution">
    <text evidence="2">The sequence shown here is derived from an EMBL/GenBank/DDBJ whole genome shotgun (WGS) entry which is preliminary data.</text>
</comment>
<protein>
    <submittedName>
        <fullName evidence="2">Uncharacterized protein</fullName>
    </submittedName>
</protein>
<keyword evidence="1" id="KW-0472">Membrane</keyword>
<organism evidence="2 3">
    <name type="scientific">Phytohabitans aurantiacus</name>
    <dbReference type="NCBI Taxonomy" id="3016789"/>
    <lineage>
        <taxon>Bacteria</taxon>
        <taxon>Bacillati</taxon>
        <taxon>Actinomycetota</taxon>
        <taxon>Actinomycetes</taxon>
        <taxon>Micromonosporales</taxon>
        <taxon>Micromonosporaceae</taxon>
    </lineage>
</organism>
<sequence length="142" mass="14369">MRMAYVVLTRLVGVAILVQFYFAATGAFDRPQEDGSFRLHSINGMAVIPLLVLLATGAAALVKAPGKLIGLTVLPLGLVVVQVLIIAVGNAISGGADDNTSPAGLAILGLHAVNGLAMMAAAGTAARRARQLADAARTPVSA</sequence>
<feature type="transmembrane region" description="Helical" evidence="1">
    <location>
        <begin position="7"/>
        <end position="28"/>
    </location>
</feature>
<evidence type="ECO:0000313" key="2">
    <source>
        <dbReference type="EMBL" id="GLH97288.1"/>
    </source>
</evidence>
<proteinExistence type="predicted"/>
<keyword evidence="1" id="KW-1133">Transmembrane helix</keyword>
<evidence type="ECO:0000313" key="3">
    <source>
        <dbReference type="Proteomes" id="UP001144280"/>
    </source>
</evidence>
<dbReference type="InterPro" id="IPR046192">
    <property type="entry name" value="DUF6220"/>
</dbReference>
<dbReference type="Pfam" id="PF19728">
    <property type="entry name" value="DUF6220"/>
    <property type="match status" value="1"/>
</dbReference>